<dbReference type="RefSeq" id="WP_125596652.1">
    <property type="nucleotide sequence ID" value="NZ_JBHSSM010000005.1"/>
</dbReference>
<name>A0ABW1ULJ6_9LACO</name>
<evidence type="ECO:0000313" key="3">
    <source>
        <dbReference type="Proteomes" id="UP001596310"/>
    </source>
</evidence>
<feature type="domain" description="DUF1858" evidence="1">
    <location>
        <begin position="6"/>
        <end position="64"/>
    </location>
</feature>
<sequence length="77" mass="8405">MTTKTISLDQPVFDLLNQVPEVQPVMIAIGLDGVTNPLMLQTAGRFMTLRKGAKMKEIPLVQLITALHNAGFEVAEV</sequence>
<organism evidence="2 3">
    <name type="scientific">Lapidilactobacillus achengensis</name>
    <dbReference type="NCBI Taxonomy" id="2486000"/>
    <lineage>
        <taxon>Bacteria</taxon>
        <taxon>Bacillati</taxon>
        <taxon>Bacillota</taxon>
        <taxon>Bacilli</taxon>
        <taxon>Lactobacillales</taxon>
        <taxon>Lactobacillaceae</taxon>
        <taxon>Lapidilactobacillus</taxon>
    </lineage>
</organism>
<reference evidence="3" key="1">
    <citation type="journal article" date="2019" name="Int. J. Syst. Evol. Microbiol.">
        <title>The Global Catalogue of Microorganisms (GCM) 10K type strain sequencing project: providing services to taxonomists for standard genome sequencing and annotation.</title>
        <authorList>
            <consortium name="The Broad Institute Genomics Platform"/>
            <consortium name="The Broad Institute Genome Sequencing Center for Infectious Disease"/>
            <person name="Wu L."/>
            <person name="Ma J."/>
        </authorList>
    </citation>
    <scope>NUCLEOTIDE SEQUENCE [LARGE SCALE GENOMIC DNA]</scope>
    <source>
        <strain evidence="3">CCM 8897</strain>
    </source>
</reference>
<evidence type="ECO:0000313" key="2">
    <source>
        <dbReference type="EMBL" id="MFC6314243.1"/>
    </source>
</evidence>
<protein>
    <submittedName>
        <fullName evidence="2">DUF1858 domain-containing protein</fullName>
    </submittedName>
</protein>
<dbReference type="InterPro" id="IPR038062">
    <property type="entry name" value="ScdA-like_N_sf"/>
</dbReference>
<dbReference type="SUPFAM" id="SSF140683">
    <property type="entry name" value="SP0561-like"/>
    <property type="match status" value="1"/>
</dbReference>
<dbReference type="Gene3D" id="1.10.3910.10">
    <property type="entry name" value="SP0561-like"/>
    <property type="match status" value="1"/>
</dbReference>
<dbReference type="EMBL" id="JBHSSM010000005">
    <property type="protein sequence ID" value="MFC6314243.1"/>
    <property type="molecule type" value="Genomic_DNA"/>
</dbReference>
<accession>A0ABW1ULJ6</accession>
<comment type="caution">
    <text evidence="2">The sequence shown here is derived from an EMBL/GenBank/DDBJ whole genome shotgun (WGS) entry which is preliminary data.</text>
</comment>
<dbReference type="Proteomes" id="UP001596310">
    <property type="component" value="Unassembled WGS sequence"/>
</dbReference>
<evidence type="ECO:0000259" key="1">
    <source>
        <dbReference type="Pfam" id="PF08984"/>
    </source>
</evidence>
<keyword evidence="3" id="KW-1185">Reference proteome</keyword>
<dbReference type="Pfam" id="PF08984">
    <property type="entry name" value="DUF1858"/>
    <property type="match status" value="1"/>
</dbReference>
<dbReference type="InterPro" id="IPR015077">
    <property type="entry name" value="DUF1858"/>
</dbReference>
<gene>
    <name evidence="2" type="ORF">ACFQHW_01485</name>
</gene>
<proteinExistence type="predicted"/>